<comment type="caution">
    <text evidence="1">The sequence shown here is derived from an EMBL/GenBank/DDBJ whole genome shotgun (WGS) entry which is preliminary data.</text>
</comment>
<sequence>MAFWGFFVLVLVVHGTAGLFGPHARSSIMGGEEAPKGKWPWMAYLKSISIDGNTFDCGGSLLNKDWVLTAAHCVDPDDNIVPEKSYVWLGVHSIQELEDPDVIVRSMSQIVIHPDFDILPLHAINDIALVKLSQSVTMTHLVKPVKLPENDDSFNPASKCWVAGWGATELGEPRDGILQELTVPIIKQKDCLEQYKDITSDLMCAGYWKGGRDTCLGDSGGPLVCVSAGVYVQVGIIGFRTSCTTRNIPGLYTRVDSYMDFIEGTIHPGTKASANN</sequence>
<evidence type="ECO:0000313" key="2">
    <source>
        <dbReference type="Proteomes" id="UP001157502"/>
    </source>
</evidence>
<proteinExistence type="predicted"/>
<reference evidence="1" key="1">
    <citation type="submission" date="2021-05" db="EMBL/GenBank/DDBJ databases">
        <authorList>
            <person name="Pan Q."/>
            <person name="Jouanno E."/>
            <person name="Zahm M."/>
            <person name="Klopp C."/>
            <person name="Cabau C."/>
            <person name="Louis A."/>
            <person name="Berthelot C."/>
            <person name="Parey E."/>
            <person name="Roest Crollius H."/>
            <person name="Montfort J."/>
            <person name="Robinson-Rechavi M."/>
            <person name="Bouchez O."/>
            <person name="Lampietro C."/>
            <person name="Lopez Roques C."/>
            <person name="Donnadieu C."/>
            <person name="Postlethwait J."/>
            <person name="Bobe J."/>
            <person name="Dillon D."/>
            <person name="Chandos A."/>
            <person name="von Hippel F."/>
            <person name="Guiguen Y."/>
        </authorList>
    </citation>
    <scope>NUCLEOTIDE SEQUENCE</scope>
    <source>
        <strain evidence="1">YG-Jan2019</strain>
    </source>
</reference>
<evidence type="ECO:0000313" key="1">
    <source>
        <dbReference type="EMBL" id="KAJ7990035.1"/>
    </source>
</evidence>
<dbReference type="EMBL" id="CM055756">
    <property type="protein sequence ID" value="KAJ7990035.1"/>
    <property type="molecule type" value="Genomic_DNA"/>
</dbReference>
<dbReference type="Proteomes" id="UP001157502">
    <property type="component" value="Chromosome 29"/>
</dbReference>
<organism evidence="1 2">
    <name type="scientific">Dallia pectoralis</name>
    <name type="common">Alaska blackfish</name>
    <dbReference type="NCBI Taxonomy" id="75939"/>
    <lineage>
        <taxon>Eukaryota</taxon>
        <taxon>Metazoa</taxon>
        <taxon>Chordata</taxon>
        <taxon>Craniata</taxon>
        <taxon>Vertebrata</taxon>
        <taxon>Euteleostomi</taxon>
        <taxon>Actinopterygii</taxon>
        <taxon>Neopterygii</taxon>
        <taxon>Teleostei</taxon>
        <taxon>Protacanthopterygii</taxon>
        <taxon>Esociformes</taxon>
        <taxon>Umbridae</taxon>
        <taxon>Dallia</taxon>
    </lineage>
</organism>
<gene>
    <name evidence="1" type="ORF">DPEC_G00310680</name>
</gene>
<keyword evidence="2" id="KW-1185">Reference proteome</keyword>
<accession>A0ACC2FFJ6</accession>
<name>A0ACC2FFJ6_DALPE</name>
<protein>
    <submittedName>
        <fullName evidence="1">Uncharacterized protein</fullName>
    </submittedName>
</protein>